<dbReference type="PANTHER" id="PTHR43391">
    <property type="entry name" value="RETINOL DEHYDROGENASE-RELATED"/>
    <property type="match status" value="1"/>
</dbReference>
<reference evidence="5" key="1">
    <citation type="submission" date="2021-04" db="EMBL/GenBank/DDBJ databases">
        <title>Phylogenetic analysis of Acidobacteriaceae.</title>
        <authorList>
            <person name="Qiu L."/>
            <person name="Zhang Q."/>
        </authorList>
    </citation>
    <scope>NUCLEOTIDE SEQUENCE</scope>
    <source>
        <strain evidence="5">DSM 25168</strain>
    </source>
</reference>
<evidence type="ECO:0000256" key="3">
    <source>
        <dbReference type="ARBA" id="ARBA00023002"/>
    </source>
</evidence>
<organism evidence="5 6">
    <name type="scientific">Occallatibacter riparius</name>
    <dbReference type="NCBI Taxonomy" id="1002689"/>
    <lineage>
        <taxon>Bacteria</taxon>
        <taxon>Pseudomonadati</taxon>
        <taxon>Acidobacteriota</taxon>
        <taxon>Terriglobia</taxon>
        <taxon>Terriglobales</taxon>
        <taxon>Acidobacteriaceae</taxon>
        <taxon>Occallatibacter</taxon>
    </lineage>
</organism>
<name>A0A9J7BRE3_9BACT</name>
<dbReference type="Proteomes" id="UP001059380">
    <property type="component" value="Chromosome"/>
</dbReference>
<comment type="similarity">
    <text evidence="1 4">Belongs to the short-chain dehydrogenases/reductases (SDR) family.</text>
</comment>
<dbReference type="PANTHER" id="PTHR43391:SF14">
    <property type="entry name" value="DEHYDROGENASE_REDUCTASE SDR FAMILY PROTEIN 7-LIKE"/>
    <property type="match status" value="1"/>
</dbReference>
<dbReference type="RefSeq" id="WP_260792829.1">
    <property type="nucleotide sequence ID" value="NZ_CP093313.1"/>
</dbReference>
<dbReference type="KEGG" id="orp:MOP44_23375"/>
<dbReference type="InterPro" id="IPR020904">
    <property type="entry name" value="Sc_DH/Rdtase_CS"/>
</dbReference>
<keyword evidence="2" id="KW-0521">NADP</keyword>
<evidence type="ECO:0000313" key="5">
    <source>
        <dbReference type="EMBL" id="UWZ83494.1"/>
    </source>
</evidence>
<keyword evidence="6" id="KW-1185">Reference proteome</keyword>
<evidence type="ECO:0000256" key="4">
    <source>
        <dbReference type="RuleBase" id="RU000363"/>
    </source>
</evidence>
<dbReference type="PROSITE" id="PS00061">
    <property type="entry name" value="ADH_SHORT"/>
    <property type="match status" value="1"/>
</dbReference>
<accession>A0A9J7BRE3</accession>
<dbReference type="Gene3D" id="3.40.50.720">
    <property type="entry name" value="NAD(P)-binding Rossmann-like Domain"/>
    <property type="match status" value="1"/>
</dbReference>
<dbReference type="PRINTS" id="PR00080">
    <property type="entry name" value="SDRFAMILY"/>
</dbReference>
<gene>
    <name evidence="5" type="ORF">MOP44_23375</name>
</gene>
<dbReference type="EMBL" id="CP093313">
    <property type="protein sequence ID" value="UWZ83494.1"/>
    <property type="molecule type" value="Genomic_DNA"/>
</dbReference>
<dbReference type="AlphaFoldDB" id="A0A9J7BRE3"/>
<dbReference type="InterPro" id="IPR002347">
    <property type="entry name" value="SDR_fam"/>
</dbReference>
<dbReference type="GO" id="GO:0016491">
    <property type="term" value="F:oxidoreductase activity"/>
    <property type="evidence" value="ECO:0007669"/>
    <property type="project" value="UniProtKB-KW"/>
</dbReference>
<dbReference type="InterPro" id="IPR036291">
    <property type="entry name" value="NAD(P)-bd_dom_sf"/>
</dbReference>
<evidence type="ECO:0000256" key="2">
    <source>
        <dbReference type="ARBA" id="ARBA00022857"/>
    </source>
</evidence>
<evidence type="ECO:0000256" key="1">
    <source>
        <dbReference type="ARBA" id="ARBA00006484"/>
    </source>
</evidence>
<dbReference type="SUPFAM" id="SSF51735">
    <property type="entry name" value="NAD(P)-binding Rossmann-fold domains"/>
    <property type="match status" value="1"/>
</dbReference>
<sequence length="241" mass="25740">MNINGKSVFITGANRGIGKALAQEAIERGASHVYAGMRTLQETSDKRITPIRLDVTDRSQITEAVSRLNRLDILINNAGIAIYDDLSSADVIKTHLAVNLLGPYEMTRACLPLLKQSKGAVVNNLSIVAVAALPLIPSYSISKAASLNMTQSLRALLKSDSVTVHGVFLGPVDTDMNKGLDIPKDSPAAAAKGIFDGLERGEEDIFPDALSAQLAEGWRRGLAKQLETQNSAFLESLTAAK</sequence>
<dbReference type="Pfam" id="PF00106">
    <property type="entry name" value="adh_short"/>
    <property type="match status" value="1"/>
</dbReference>
<keyword evidence="3" id="KW-0560">Oxidoreductase</keyword>
<evidence type="ECO:0000313" key="6">
    <source>
        <dbReference type="Proteomes" id="UP001059380"/>
    </source>
</evidence>
<dbReference type="PRINTS" id="PR00081">
    <property type="entry name" value="GDHRDH"/>
</dbReference>
<proteinExistence type="inferred from homology"/>
<protein>
    <submittedName>
        <fullName evidence="5">SDR family NAD(P)-dependent oxidoreductase</fullName>
    </submittedName>
</protein>